<dbReference type="Gene3D" id="4.10.60.10">
    <property type="entry name" value="Zinc finger, CCHC-type"/>
    <property type="match status" value="1"/>
</dbReference>
<dbReference type="InterPro" id="IPR036875">
    <property type="entry name" value="Znf_CCHC_sf"/>
</dbReference>
<evidence type="ECO:0000313" key="3">
    <source>
        <dbReference type="EMBL" id="KAI2665183.1"/>
    </source>
</evidence>
<evidence type="ECO:0000256" key="1">
    <source>
        <dbReference type="PROSITE-ProRule" id="PRU00047"/>
    </source>
</evidence>
<dbReference type="EMBL" id="JACTAM010000004">
    <property type="protein sequence ID" value="KAI2665183.1"/>
    <property type="molecule type" value="Genomic_DNA"/>
</dbReference>
<name>A0ABQ8MQR8_LABRO</name>
<dbReference type="SUPFAM" id="SSF57756">
    <property type="entry name" value="Retrovirus zinc finger-like domains"/>
    <property type="match status" value="1"/>
</dbReference>
<dbReference type="InterPro" id="IPR001878">
    <property type="entry name" value="Znf_CCHC"/>
</dbReference>
<dbReference type="SMART" id="SM00343">
    <property type="entry name" value="ZnF_C2HC"/>
    <property type="match status" value="1"/>
</dbReference>
<dbReference type="Pfam" id="PF00098">
    <property type="entry name" value="zf-CCHC"/>
    <property type="match status" value="1"/>
</dbReference>
<keyword evidence="4" id="KW-1185">Reference proteome</keyword>
<dbReference type="Proteomes" id="UP000830375">
    <property type="component" value="Unassembled WGS sequence"/>
</dbReference>
<organism evidence="3 4">
    <name type="scientific">Labeo rohita</name>
    <name type="common">Indian major carp</name>
    <name type="synonym">Cyprinus rohita</name>
    <dbReference type="NCBI Taxonomy" id="84645"/>
    <lineage>
        <taxon>Eukaryota</taxon>
        <taxon>Metazoa</taxon>
        <taxon>Chordata</taxon>
        <taxon>Craniata</taxon>
        <taxon>Vertebrata</taxon>
        <taxon>Euteleostomi</taxon>
        <taxon>Actinopterygii</taxon>
        <taxon>Neopterygii</taxon>
        <taxon>Teleostei</taxon>
        <taxon>Ostariophysi</taxon>
        <taxon>Cypriniformes</taxon>
        <taxon>Cyprinidae</taxon>
        <taxon>Labeoninae</taxon>
        <taxon>Labeonini</taxon>
        <taxon>Labeo</taxon>
    </lineage>
</organism>
<gene>
    <name evidence="3" type="ORF">H4Q32_021399</name>
</gene>
<sequence>MEEELQELRALVAQFRADNEKLQQGQVGDAGRGAVIVEGPAVPPTPSVQGADNPLVMDHLVLVPRDRRCPKFSEGEAREEIRYRYIEAFFSRKQQEGETLLEFSLALLSLLERVKQRAPGGLLNTDILLRDQFVEYVVDNSLRRELKQLVRRQPTIGFLEVRGEAIRWEREGIPGGSRSRSQSVPLVYGTQYGVQGEPCAGASSLSQKEEMNELRDMLQSQEQIAQLIQSVAHLHHSDTHSRSPHRTSVICRRCQKPGHFARECDGERVPPRSQASSSLSSSVVRIGKLIPPVPQSHGSDGELIGSQHFEPWGREKLQSCQWLQLRAVNGLPIPYIGYMELDVVLCGRRCYQGLFGQHGPALFDLPEVSTAQSFVSQALQDCQVATILPGGDGRGRVKVQGRQSCCIPGGTMKFVPATCSGQYANQVVLFEPPESGLPVGLLAPLALVQVVQGTVYVPIVNVGVTDVMLYRRSIIGTLANVYLVSLPTGVTEVLVVATVHSHVAEERLEMQEQIEAVDLSRLAAEE</sequence>
<dbReference type="PROSITE" id="PS50158">
    <property type="entry name" value="ZF_CCHC"/>
    <property type="match status" value="1"/>
</dbReference>
<accession>A0ABQ8MQR8</accession>
<comment type="caution">
    <text evidence="3">The sequence shown here is derived from an EMBL/GenBank/DDBJ whole genome shotgun (WGS) entry which is preliminary data.</text>
</comment>
<protein>
    <submittedName>
        <fullName evidence="3">Branchpoint-bridging protein</fullName>
    </submittedName>
</protein>
<feature type="domain" description="CCHC-type" evidence="2">
    <location>
        <begin position="251"/>
        <end position="264"/>
    </location>
</feature>
<keyword evidence="1" id="KW-0479">Metal-binding</keyword>
<evidence type="ECO:0000313" key="4">
    <source>
        <dbReference type="Proteomes" id="UP000830375"/>
    </source>
</evidence>
<keyword evidence="1" id="KW-0863">Zinc-finger</keyword>
<reference evidence="3 4" key="1">
    <citation type="submission" date="2022-01" db="EMBL/GenBank/DDBJ databases">
        <title>A high-quality chromosome-level genome assembly of rohu carp, Labeo rohita.</title>
        <authorList>
            <person name="Arick M.A. II"/>
            <person name="Hsu C.-Y."/>
            <person name="Magbanua Z."/>
            <person name="Pechanova O."/>
            <person name="Grover C."/>
            <person name="Miller E."/>
            <person name="Thrash A."/>
            <person name="Ezzel L."/>
            <person name="Alam S."/>
            <person name="Benzie J."/>
            <person name="Hamilton M."/>
            <person name="Karsi A."/>
            <person name="Lawrence M.L."/>
            <person name="Peterson D.G."/>
        </authorList>
    </citation>
    <scope>NUCLEOTIDE SEQUENCE [LARGE SCALE GENOMIC DNA]</scope>
    <source>
        <strain evidence="4">BAU-BD-2019</strain>
        <tissue evidence="3">Blood</tissue>
    </source>
</reference>
<evidence type="ECO:0000259" key="2">
    <source>
        <dbReference type="PROSITE" id="PS50158"/>
    </source>
</evidence>
<keyword evidence="1" id="KW-0862">Zinc</keyword>
<proteinExistence type="predicted"/>